<keyword evidence="2" id="KW-1133">Transmembrane helix</keyword>
<sequence length="305" mass="31315">MTDLAADFDTWGIPSRTFLVFYLVATVVLVIGALVHRRSLLSGRTAPPADQLGPQQVAYLNGGEDLAVWSSLSSLRSQGAIGVQTTGALTAEGPLPAGVTPLDRAVHHAASQHHSARQLRQTEWVARALTELREGLDRHGLLVGSDRRAALRLGPLLLAALLALGVARIAAGLANGRPVWYLVFILCGLAAVTTVLFVWVPRRTRAADLAIRRLRQRNHHLAPASNPAHAVYGSAGLAMAVALYGTATIWALDPTFAEQAEIQRKAMTPGGATTSSCGGGSTAGASGGSDGGGGGGGCGGGGCGG</sequence>
<keyword evidence="2" id="KW-0472">Membrane</keyword>
<keyword evidence="4" id="KW-1185">Reference proteome</keyword>
<evidence type="ECO:0000313" key="4">
    <source>
        <dbReference type="Proteomes" id="UP000198707"/>
    </source>
</evidence>
<gene>
    <name evidence="3" type="ORF">SAMN05443287_11246</name>
</gene>
<evidence type="ECO:0000313" key="3">
    <source>
        <dbReference type="EMBL" id="SEJ97501.1"/>
    </source>
</evidence>
<evidence type="ECO:0000256" key="2">
    <source>
        <dbReference type="SAM" id="Phobius"/>
    </source>
</evidence>
<dbReference type="InterPro" id="IPR026467">
    <property type="entry name" value="Ser/Gly_Cys_C_dom"/>
</dbReference>
<feature type="transmembrane region" description="Helical" evidence="2">
    <location>
        <begin position="156"/>
        <end position="174"/>
    </location>
</feature>
<dbReference type="NCBIfam" id="TIGR04222">
    <property type="entry name" value="near_uncomplex"/>
    <property type="match status" value="1"/>
</dbReference>
<dbReference type="Proteomes" id="UP000198707">
    <property type="component" value="Unassembled WGS sequence"/>
</dbReference>
<proteinExistence type="predicted"/>
<feature type="compositionally biased region" description="Gly residues" evidence="1">
    <location>
        <begin position="277"/>
        <end position="296"/>
    </location>
</feature>
<reference evidence="4" key="1">
    <citation type="submission" date="2016-10" db="EMBL/GenBank/DDBJ databases">
        <authorList>
            <person name="Varghese N."/>
            <person name="Submissions S."/>
        </authorList>
    </citation>
    <scope>NUCLEOTIDE SEQUENCE [LARGE SCALE GENOMIC DNA]</scope>
    <source>
        <strain evidence="4">CGMCC 4.7038</strain>
    </source>
</reference>
<organism evidence="3 4">
    <name type="scientific">Micromonospora phaseoli</name>
    <dbReference type="NCBI Taxonomy" id="1144548"/>
    <lineage>
        <taxon>Bacteria</taxon>
        <taxon>Bacillati</taxon>
        <taxon>Actinomycetota</taxon>
        <taxon>Actinomycetes</taxon>
        <taxon>Micromonosporales</taxon>
        <taxon>Micromonosporaceae</taxon>
        <taxon>Micromonospora</taxon>
    </lineage>
</organism>
<evidence type="ECO:0000256" key="1">
    <source>
        <dbReference type="SAM" id="MobiDB-lite"/>
    </source>
</evidence>
<name>A0A1H7D6U9_9ACTN</name>
<accession>A0A1H7D6U9</accession>
<dbReference type="STRING" id="1144548.SAMN05443287_11246"/>
<feature type="region of interest" description="Disordered" evidence="1">
    <location>
        <begin position="267"/>
        <end position="296"/>
    </location>
</feature>
<protein>
    <submittedName>
        <fullName evidence="3">TIGR04222 domain-containing protein</fullName>
    </submittedName>
</protein>
<feature type="transmembrane region" description="Helical" evidence="2">
    <location>
        <begin position="180"/>
        <end position="200"/>
    </location>
</feature>
<dbReference type="OrthoDB" id="4475641at2"/>
<dbReference type="EMBL" id="FNYV01000012">
    <property type="protein sequence ID" value="SEJ97501.1"/>
    <property type="molecule type" value="Genomic_DNA"/>
</dbReference>
<keyword evidence="2" id="KW-0812">Transmembrane</keyword>
<feature type="transmembrane region" description="Helical" evidence="2">
    <location>
        <begin position="17"/>
        <end position="35"/>
    </location>
</feature>
<dbReference type="RefSeq" id="WP_092382494.1">
    <property type="nucleotide sequence ID" value="NZ_BOPI01000008.1"/>
</dbReference>
<dbReference type="AlphaFoldDB" id="A0A1H7D6U9"/>